<protein>
    <submittedName>
        <fullName evidence="2">Uncharacterized protein</fullName>
    </submittedName>
</protein>
<dbReference type="Proteomes" id="UP000765509">
    <property type="component" value="Unassembled WGS sequence"/>
</dbReference>
<name>A0A9Q3D7B8_9BASI</name>
<proteinExistence type="predicted"/>
<sequence length="134" mass="14680">MLAAKTALSCLHVPCGIVSGYSTISGPVTLDILGHIRLMLRSGPCGGLSSTTVDLAPEEIEKQIISSILSSLSCLDRRIHRNQPLRALITPTVCAFFSFPSTLFRLFASKFWLQFSVCSALDTLPRAFLLTEWH</sequence>
<dbReference type="AlphaFoldDB" id="A0A9Q3D7B8"/>
<dbReference type="EMBL" id="AVOT02014609">
    <property type="protein sequence ID" value="MBW0498199.1"/>
    <property type="molecule type" value="Genomic_DNA"/>
</dbReference>
<keyword evidence="3" id="KW-1185">Reference proteome</keyword>
<comment type="caution">
    <text evidence="2">The sequence shown here is derived from an EMBL/GenBank/DDBJ whole genome shotgun (WGS) entry which is preliminary data.</text>
</comment>
<evidence type="ECO:0000256" key="1">
    <source>
        <dbReference type="SAM" id="Phobius"/>
    </source>
</evidence>
<evidence type="ECO:0000313" key="3">
    <source>
        <dbReference type="Proteomes" id="UP000765509"/>
    </source>
</evidence>
<keyword evidence="1" id="KW-0812">Transmembrane</keyword>
<gene>
    <name evidence="2" type="ORF">O181_037914</name>
</gene>
<organism evidence="2 3">
    <name type="scientific">Austropuccinia psidii MF-1</name>
    <dbReference type="NCBI Taxonomy" id="1389203"/>
    <lineage>
        <taxon>Eukaryota</taxon>
        <taxon>Fungi</taxon>
        <taxon>Dikarya</taxon>
        <taxon>Basidiomycota</taxon>
        <taxon>Pucciniomycotina</taxon>
        <taxon>Pucciniomycetes</taxon>
        <taxon>Pucciniales</taxon>
        <taxon>Sphaerophragmiaceae</taxon>
        <taxon>Austropuccinia</taxon>
    </lineage>
</organism>
<keyword evidence="1" id="KW-0472">Membrane</keyword>
<accession>A0A9Q3D7B8</accession>
<evidence type="ECO:0000313" key="2">
    <source>
        <dbReference type="EMBL" id="MBW0498199.1"/>
    </source>
</evidence>
<feature type="transmembrane region" description="Helical" evidence="1">
    <location>
        <begin position="87"/>
        <end position="107"/>
    </location>
</feature>
<keyword evidence="1" id="KW-1133">Transmembrane helix</keyword>
<reference evidence="2" key="1">
    <citation type="submission" date="2021-03" db="EMBL/GenBank/DDBJ databases">
        <title>Draft genome sequence of rust myrtle Austropuccinia psidii MF-1, a brazilian biotype.</title>
        <authorList>
            <person name="Quecine M.C."/>
            <person name="Pachon D.M.R."/>
            <person name="Bonatelli M.L."/>
            <person name="Correr F.H."/>
            <person name="Franceschini L.M."/>
            <person name="Leite T.F."/>
            <person name="Margarido G.R.A."/>
            <person name="Almeida C.A."/>
            <person name="Ferrarezi J.A."/>
            <person name="Labate C.A."/>
        </authorList>
    </citation>
    <scope>NUCLEOTIDE SEQUENCE</scope>
    <source>
        <strain evidence="2">MF-1</strain>
    </source>
</reference>